<dbReference type="EC" id="2.5.1.61" evidence="4 8"/>
<dbReference type="GO" id="GO:0005737">
    <property type="term" value="C:cytoplasm"/>
    <property type="evidence" value="ECO:0007669"/>
    <property type="project" value="UniProtKB-UniRule"/>
</dbReference>
<evidence type="ECO:0000259" key="11">
    <source>
        <dbReference type="Pfam" id="PF03900"/>
    </source>
</evidence>
<dbReference type="InterPro" id="IPR000860">
    <property type="entry name" value="HemC"/>
</dbReference>
<dbReference type="GO" id="GO:0004418">
    <property type="term" value="F:hydroxymethylbilane synthase activity"/>
    <property type="evidence" value="ECO:0007669"/>
    <property type="project" value="UniProtKB-UniRule"/>
</dbReference>
<evidence type="ECO:0000259" key="10">
    <source>
        <dbReference type="Pfam" id="PF01379"/>
    </source>
</evidence>
<dbReference type="PROSITE" id="PS00533">
    <property type="entry name" value="PORPHOBILINOGEN_DEAM"/>
    <property type="match status" value="1"/>
</dbReference>
<feature type="region of interest" description="Disordered" evidence="9">
    <location>
        <begin position="320"/>
        <end position="357"/>
    </location>
</feature>
<dbReference type="InterPro" id="IPR022419">
    <property type="entry name" value="Porphobilin_deaminase_cofac_BS"/>
</dbReference>
<comment type="similarity">
    <text evidence="3">Belongs to the HMBS family.</text>
</comment>
<dbReference type="NCBIfam" id="TIGR00212">
    <property type="entry name" value="hemC"/>
    <property type="match status" value="1"/>
</dbReference>
<reference evidence="12 13" key="1">
    <citation type="submission" date="2019-02" db="EMBL/GenBank/DDBJ databases">
        <title>Arcanobacterium bovis sp. nov., isolated from the milk of a cow with mastitis.</title>
        <authorList>
            <person name="Sammra O."/>
            <person name="Foster G."/>
            <person name="Hassan A."/>
            <person name="Alssahen M."/>
            <person name="Laemmler C."/>
            <person name="Borowiak M."/>
            <person name="Malorny B."/>
            <person name="Abdulmawjood A."/>
        </authorList>
    </citation>
    <scope>NUCLEOTIDE SEQUENCE [LARGE SCALE GENOMIC DNA]</scope>
    <source>
        <strain evidence="12 13">C605018/01/1</strain>
    </source>
</reference>
<keyword evidence="13" id="KW-1185">Reference proteome</keyword>
<feature type="domain" description="Porphobilinogen deaminase N-terminal" evidence="10">
    <location>
        <begin position="7"/>
        <end position="211"/>
    </location>
</feature>
<evidence type="ECO:0000256" key="3">
    <source>
        <dbReference type="ARBA" id="ARBA00005638"/>
    </source>
</evidence>
<sequence length="357" mass="37165">MKTLTKILLGTRGSELARTQSEMVAQSLREQGFDVELRIVKTYGDESARSLSQLGGVGVFAAALRHALLDGSCDIAVHSFKDLPTAPVPGLAIAAVPSGVSNHDVLCARDSLTLATLPAGASVGTGSPRRAAQIRAIRPDLQLLDIRGNIGTRLARVKGMSRTVPGDLDAVVLAYAGLDRLGKTGAITEHLIILPAAAQGRLAVECREADAPWNSHSDLARALGELNDPQSRFAAVAERAVLEGLQAGCAAPVAVRYHDSSLTAAVFSPDGGAQVCVTLSCDMATVSVDSSIAESDHYARECGLEAAKLLRKKGAGDVTDLQASKPRGMDGAHDAESLWRPGISGPNDDGADVSVHE</sequence>
<evidence type="ECO:0000256" key="4">
    <source>
        <dbReference type="ARBA" id="ARBA00012655"/>
    </source>
</evidence>
<evidence type="ECO:0000256" key="1">
    <source>
        <dbReference type="ARBA" id="ARBA00001916"/>
    </source>
</evidence>
<protein>
    <recommendedName>
        <fullName evidence="4 8">Hydroxymethylbilane synthase</fullName>
        <ecNumber evidence="4 8">2.5.1.61</ecNumber>
    </recommendedName>
</protein>
<gene>
    <name evidence="12" type="primary">hemC</name>
    <name evidence="12" type="ORF">EZJ44_04530</name>
</gene>
<feature type="domain" description="Porphobilinogen deaminase C-terminal" evidence="11">
    <location>
        <begin position="235"/>
        <end position="308"/>
    </location>
</feature>
<dbReference type="InterPro" id="IPR036803">
    <property type="entry name" value="Porphobilinogen_deaminase_C_sf"/>
</dbReference>
<dbReference type="PANTHER" id="PTHR11557">
    <property type="entry name" value="PORPHOBILINOGEN DEAMINASE"/>
    <property type="match status" value="1"/>
</dbReference>
<dbReference type="PRINTS" id="PR00151">
    <property type="entry name" value="PORPHBDMNASE"/>
</dbReference>
<evidence type="ECO:0000313" key="13">
    <source>
        <dbReference type="Proteomes" id="UP000293036"/>
    </source>
</evidence>
<comment type="function">
    <text evidence="2">Tetrapolymerization of the monopyrrole PBG into the hydroxymethylbilane pre-uroporphyrinogen in several discrete steps.</text>
</comment>
<dbReference type="PIRSF" id="PIRSF001438">
    <property type="entry name" value="4pyrrol_synth_OHMeBilane_synth"/>
    <property type="match status" value="1"/>
</dbReference>
<dbReference type="Pfam" id="PF03900">
    <property type="entry name" value="Porphobil_deamC"/>
    <property type="match status" value="1"/>
</dbReference>
<evidence type="ECO:0000256" key="2">
    <source>
        <dbReference type="ARBA" id="ARBA00002869"/>
    </source>
</evidence>
<keyword evidence="5 12" id="KW-0808">Transferase</keyword>
<dbReference type="InterPro" id="IPR022417">
    <property type="entry name" value="Porphobilin_deaminase_N"/>
</dbReference>
<comment type="catalytic activity">
    <reaction evidence="7">
        <text>4 porphobilinogen + H2O = hydroxymethylbilane + 4 NH4(+)</text>
        <dbReference type="Rhea" id="RHEA:13185"/>
        <dbReference type="ChEBI" id="CHEBI:15377"/>
        <dbReference type="ChEBI" id="CHEBI:28938"/>
        <dbReference type="ChEBI" id="CHEBI:57845"/>
        <dbReference type="ChEBI" id="CHEBI:58126"/>
        <dbReference type="EC" id="2.5.1.61"/>
    </reaction>
</comment>
<evidence type="ECO:0000313" key="12">
    <source>
        <dbReference type="EMBL" id="TBW22098.1"/>
    </source>
</evidence>
<name>A0A4Q9V0E3_9ACTO</name>
<dbReference type="OrthoDB" id="9810298at2"/>
<evidence type="ECO:0000256" key="9">
    <source>
        <dbReference type="SAM" id="MobiDB-lite"/>
    </source>
</evidence>
<evidence type="ECO:0000256" key="7">
    <source>
        <dbReference type="ARBA" id="ARBA00048169"/>
    </source>
</evidence>
<dbReference type="GO" id="GO:0006783">
    <property type="term" value="P:heme biosynthetic process"/>
    <property type="evidence" value="ECO:0007669"/>
    <property type="project" value="TreeGrafter"/>
</dbReference>
<dbReference type="Pfam" id="PF01379">
    <property type="entry name" value="Porphobil_deam"/>
    <property type="match status" value="1"/>
</dbReference>
<dbReference type="PANTHER" id="PTHR11557:SF0">
    <property type="entry name" value="PORPHOBILINOGEN DEAMINASE"/>
    <property type="match status" value="1"/>
</dbReference>
<evidence type="ECO:0000256" key="8">
    <source>
        <dbReference type="NCBIfam" id="TIGR00212"/>
    </source>
</evidence>
<dbReference type="Gene3D" id="3.30.160.40">
    <property type="entry name" value="Porphobilinogen deaminase, C-terminal domain"/>
    <property type="match status" value="1"/>
</dbReference>
<dbReference type="AlphaFoldDB" id="A0A4Q9V0E3"/>
<dbReference type="EMBL" id="SJDT01000003">
    <property type="protein sequence ID" value="TBW22098.1"/>
    <property type="molecule type" value="Genomic_DNA"/>
</dbReference>
<dbReference type="Proteomes" id="UP000293036">
    <property type="component" value="Unassembled WGS sequence"/>
</dbReference>
<proteinExistence type="inferred from homology"/>
<organism evidence="12 13">
    <name type="scientific">Arcanobacterium bovis</name>
    <dbReference type="NCBI Taxonomy" id="2529275"/>
    <lineage>
        <taxon>Bacteria</taxon>
        <taxon>Bacillati</taxon>
        <taxon>Actinomycetota</taxon>
        <taxon>Actinomycetes</taxon>
        <taxon>Actinomycetales</taxon>
        <taxon>Actinomycetaceae</taxon>
        <taxon>Arcanobacterium</taxon>
    </lineage>
</organism>
<dbReference type="Gene3D" id="3.40.190.10">
    <property type="entry name" value="Periplasmic binding protein-like II"/>
    <property type="match status" value="2"/>
</dbReference>
<feature type="compositionally biased region" description="Basic and acidic residues" evidence="9">
    <location>
        <begin position="327"/>
        <end position="337"/>
    </location>
</feature>
<dbReference type="InterPro" id="IPR022418">
    <property type="entry name" value="Porphobilinogen_deaminase_C"/>
</dbReference>
<keyword evidence="6" id="KW-0627">Porphyrin biosynthesis</keyword>
<accession>A0A4Q9V0E3</accession>
<comment type="cofactor">
    <cofactor evidence="1">
        <name>dipyrromethane</name>
        <dbReference type="ChEBI" id="CHEBI:60342"/>
    </cofactor>
</comment>
<evidence type="ECO:0000256" key="5">
    <source>
        <dbReference type="ARBA" id="ARBA00022679"/>
    </source>
</evidence>
<dbReference type="RefSeq" id="WP_131280657.1">
    <property type="nucleotide sequence ID" value="NZ_JBHSLR010000009.1"/>
</dbReference>
<dbReference type="SUPFAM" id="SSF54782">
    <property type="entry name" value="Porphobilinogen deaminase (hydroxymethylbilane synthase), C-terminal domain"/>
    <property type="match status" value="1"/>
</dbReference>
<comment type="caution">
    <text evidence="12">The sequence shown here is derived from an EMBL/GenBank/DDBJ whole genome shotgun (WGS) entry which is preliminary data.</text>
</comment>
<evidence type="ECO:0000256" key="6">
    <source>
        <dbReference type="ARBA" id="ARBA00023244"/>
    </source>
</evidence>
<dbReference type="SUPFAM" id="SSF53850">
    <property type="entry name" value="Periplasmic binding protein-like II"/>
    <property type="match status" value="1"/>
</dbReference>